<accession>X1JLU3</accession>
<name>X1JLU3_9ZZZZ</name>
<proteinExistence type="predicted"/>
<reference evidence="1" key="1">
    <citation type="journal article" date="2014" name="Front. Microbiol.">
        <title>High frequency of phylogenetically diverse reductive dehalogenase-homologous genes in deep subseafloor sedimentary metagenomes.</title>
        <authorList>
            <person name="Kawai M."/>
            <person name="Futagami T."/>
            <person name="Toyoda A."/>
            <person name="Takaki Y."/>
            <person name="Nishi S."/>
            <person name="Hori S."/>
            <person name="Arai W."/>
            <person name="Tsubouchi T."/>
            <person name="Morono Y."/>
            <person name="Uchiyama I."/>
            <person name="Ito T."/>
            <person name="Fujiyama A."/>
            <person name="Inagaki F."/>
            <person name="Takami H."/>
        </authorList>
    </citation>
    <scope>NUCLEOTIDE SEQUENCE</scope>
    <source>
        <strain evidence="1">Expedition CK06-06</strain>
    </source>
</reference>
<gene>
    <name evidence="1" type="ORF">S06H3_00924</name>
</gene>
<sequence length="56" mass="6638">MTEKIVLNVDEWGGKTVVLVETLTPEFLDKIKKDKDDKMGWKKYHKILKEKGYKIE</sequence>
<protein>
    <submittedName>
        <fullName evidence="1">Uncharacterized protein</fullName>
    </submittedName>
</protein>
<dbReference type="EMBL" id="BARV01000204">
    <property type="protein sequence ID" value="GAH95022.1"/>
    <property type="molecule type" value="Genomic_DNA"/>
</dbReference>
<evidence type="ECO:0000313" key="1">
    <source>
        <dbReference type="EMBL" id="GAH95022.1"/>
    </source>
</evidence>
<comment type="caution">
    <text evidence="1">The sequence shown here is derived from an EMBL/GenBank/DDBJ whole genome shotgun (WGS) entry which is preliminary data.</text>
</comment>
<dbReference type="AlphaFoldDB" id="X1JLU3"/>
<organism evidence="1">
    <name type="scientific">marine sediment metagenome</name>
    <dbReference type="NCBI Taxonomy" id="412755"/>
    <lineage>
        <taxon>unclassified sequences</taxon>
        <taxon>metagenomes</taxon>
        <taxon>ecological metagenomes</taxon>
    </lineage>
</organism>